<dbReference type="Proteomes" id="UP000294919">
    <property type="component" value="Unassembled WGS sequence"/>
</dbReference>
<keyword evidence="3" id="KW-1185">Reference proteome</keyword>
<dbReference type="AlphaFoldDB" id="A0A4V2SBZ8"/>
<dbReference type="OrthoDB" id="1952749at2"/>
<feature type="transmembrane region" description="Helical" evidence="1">
    <location>
        <begin position="96"/>
        <end position="115"/>
    </location>
</feature>
<evidence type="ECO:0000313" key="2">
    <source>
        <dbReference type="EMBL" id="TCO76930.1"/>
    </source>
</evidence>
<evidence type="ECO:0000313" key="3">
    <source>
        <dbReference type="Proteomes" id="UP000294919"/>
    </source>
</evidence>
<feature type="transmembrane region" description="Helical" evidence="1">
    <location>
        <begin position="34"/>
        <end position="53"/>
    </location>
</feature>
<proteinExistence type="predicted"/>
<keyword evidence="1" id="KW-0472">Membrane</keyword>
<evidence type="ECO:0000256" key="1">
    <source>
        <dbReference type="SAM" id="Phobius"/>
    </source>
</evidence>
<organism evidence="2 3">
    <name type="scientific">Marinisporobacter balticus</name>
    <dbReference type="NCBI Taxonomy" id="2018667"/>
    <lineage>
        <taxon>Bacteria</taxon>
        <taxon>Bacillati</taxon>
        <taxon>Bacillota</taxon>
        <taxon>Clostridia</taxon>
        <taxon>Peptostreptococcales</taxon>
        <taxon>Thermotaleaceae</taxon>
        <taxon>Marinisporobacter</taxon>
    </lineage>
</organism>
<dbReference type="InterPro" id="IPR017199">
    <property type="entry name" value="UCP037409_transporter"/>
</dbReference>
<protein>
    <submittedName>
        <fullName evidence="2">Putative transporter</fullName>
    </submittedName>
</protein>
<keyword evidence="1" id="KW-0812">Transmembrane</keyword>
<name>A0A4V2SBZ8_9FIRM</name>
<reference evidence="2 3" key="1">
    <citation type="submission" date="2019-03" db="EMBL/GenBank/DDBJ databases">
        <title>Genomic Encyclopedia of Type Strains, Phase IV (KMG-IV): sequencing the most valuable type-strain genomes for metagenomic binning, comparative biology and taxonomic classification.</title>
        <authorList>
            <person name="Goeker M."/>
        </authorList>
    </citation>
    <scope>NUCLEOTIDE SEQUENCE [LARGE SCALE GENOMIC DNA]</scope>
    <source>
        <strain evidence="2 3">DSM 102940</strain>
    </source>
</reference>
<dbReference type="EMBL" id="SLWV01000007">
    <property type="protein sequence ID" value="TCO76930.1"/>
    <property type="molecule type" value="Genomic_DNA"/>
</dbReference>
<dbReference type="RefSeq" id="WP_132244241.1">
    <property type="nucleotide sequence ID" value="NZ_SLWV01000007.1"/>
</dbReference>
<feature type="transmembrane region" description="Helical" evidence="1">
    <location>
        <begin position="65"/>
        <end position="84"/>
    </location>
</feature>
<feature type="transmembrane region" description="Helical" evidence="1">
    <location>
        <begin position="200"/>
        <end position="219"/>
    </location>
</feature>
<accession>A0A4V2SBZ8</accession>
<feature type="transmembrane region" description="Helical" evidence="1">
    <location>
        <begin position="127"/>
        <end position="148"/>
    </location>
</feature>
<dbReference type="PIRSF" id="PIRSF037409">
    <property type="entry name" value="UCP037409_transporter"/>
    <property type="match status" value="1"/>
</dbReference>
<feature type="transmembrane region" description="Helical" evidence="1">
    <location>
        <begin position="160"/>
        <end position="179"/>
    </location>
</feature>
<sequence>MWIVFLNMLFALFILSIKTGIILGTSCASRKNMALISFSFACILYAGSVFLTHYTKIIAGFIDQYTFIGSMLLSVFLIYLGLHVDAGESGQIKHKILAYLPCPFCLLAMAISVMLTKVQLKRNDQLLEIGVAILFFVFIFLIATGMKWVIYRFKVNPMNIFNGILLFLGILTLLLGLFIPNYVNAAKMCFSPIKVDSLKILGIVFSGLLGVISMGFIHYKIQN</sequence>
<gene>
    <name evidence="2" type="ORF">EV214_10787</name>
</gene>
<dbReference type="Pfam" id="PF09930">
    <property type="entry name" value="DUF2162"/>
    <property type="match status" value="1"/>
</dbReference>
<keyword evidence="1" id="KW-1133">Transmembrane helix</keyword>
<comment type="caution">
    <text evidence="2">The sequence shown here is derived from an EMBL/GenBank/DDBJ whole genome shotgun (WGS) entry which is preliminary data.</text>
</comment>